<evidence type="ECO:0000313" key="1">
    <source>
        <dbReference type="EMBL" id="RZS98840.1"/>
    </source>
</evidence>
<reference evidence="1 2" key="1">
    <citation type="submission" date="2019-02" db="EMBL/GenBank/DDBJ databases">
        <title>Genomic Encyclopedia of Type Strains, Phase IV (KMG-IV): sequencing the most valuable type-strain genomes for metagenomic binning, comparative biology and taxonomic classification.</title>
        <authorList>
            <person name="Goeker M."/>
        </authorList>
    </citation>
    <scope>NUCLEOTIDE SEQUENCE [LARGE SCALE GENOMIC DNA]</scope>
    <source>
        <strain evidence="1 2">DSM 17196</strain>
    </source>
</reference>
<keyword evidence="2" id="KW-1185">Reference proteome</keyword>
<evidence type="ECO:0000313" key="2">
    <source>
        <dbReference type="Proteomes" id="UP000292262"/>
    </source>
</evidence>
<dbReference type="AlphaFoldDB" id="A0A4Q7PGG6"/>
<dbReference type="Proteomes" id="UP000292262">
    <property type="component" value="Unassembled WGS sequence"/>
</dbReference>
<sequence length="258" mass="29943">MRNYLFLSTLLFIYLFITPIIVYAQSELRAASDLAGGYNFSVRDTYNAQRIKDEFLNSMIKETTIALEDIKGSPFYTEQFLPGTLVDNLTGKVAEVFLRYNVYSDIFEVKYDLNSSESFGFIQKPGLDCIMDGTKFIYTSFKNHKNVSQSGYLQQINKFDSDITLLKRNYQKLHMPKPAKTSLEKDVPAKLSNHQEYYIAIANEISLLNSKKSKIHKDFPKHQAELKKYVQKQKLKFKTEKDYTILVSYYDSLISNKK</sequence>
<name>A0A4Q7PGG6_9FLAO</name>
<evidence type="ECO:0008006" key="3">
    <source>
        <dbReference type="Google" id="ProtNLM"/>
    </source>
</evidence>
<comment type="caution">
    <text evidence="1">The sequence shown here is derived from an EMBL/GenBank/DDBJ whole genome shotgun (WGS) entry which is preliminary data.</text>
</comment>
<proteinExistence type="predicted"/>
<organism evidence="1 2">
    <name type="scientific">Aquimarina brevivitae</name>
    <dbReference type="NCBI Taxonomy" id="323412"/>
    <lineage>
        <taxon>Bacteria</taxon>
        <taxon>Pseudomonadati</taxon>
        <taxon>Bacteroidota</taxon>
        <taxon>Flavobacteriia</taxon>
        <taxon>Flavobacteriales</taxon>
        <taxon>Flavobacteriaceae</taxon>
        <taxon>Aquimarina</taxon>
    </lineage>
</organism>
<dbReference type="RefSeq" id="WP_130284718.1">
    <property type="nucleotide sequence ID" value="NZ_SGXE01000001.1"/>
</dbReference>
<accession>A0A4Q7PGG6</accession>
<dbReference type="OrthoDB" id="1432123at2"/>
<protein>
    <recommendedName>
        <fullName evidence="3">DUF4468 domain-containing protein</fullName>
    </recommendedName>
</protein>
<gene>
    <name evidence="1" type="ORF">EV197_0040</name>
</gene>
<dbReference type="EMBL" id="SGXE01000001">
    <property type="protein sequence ID" value="RZS98840.1"/>
    <property type="molecule type" value="Genomic_DNA"/>
</dbReference>